<feature type="signal peptide" evidence="2">
    <location>
        <begin position="1"/>
        <end position="23"/>
    </location>
</feature>
<dbReference type="RefSeq" id="WP_036108721.1">
    <property type="nucleotide sequence ID" value="NZ_JAJA02000001.1"/>
</dbReference>
<proteinExistence type="predicted"/>
<dbReference type="EMBL" id="JAJA02000001">
    <property type="protein sequence ID" value="KWS04494.1"/>
    <property type="molecule type" value="Genomic_DNA"/>
</dbReference>
<keyword evidence="1" id="KW-1133">Transmembrane helix</keyword>
<feature type="transmembrane region" description="Helical" evidence="1">
    <location>
        <begin position="425"/>
        <end position="446"/>
    </location>
</feature>
<comment type="caution">
    <text evidence="3">The sequence shown here is derived from an EMBL/GenBank/DDBJ whole genome shotgun (WGS) entry which is preliminary data.</text>
</comment>
<sequence>MSRLLVKLGLCLALMTFSAGAFAQVRAWLDRDRINADESLVLSIQLEGVAGSGPNYGPLLGDFKLIASNAGTSLEPGRGGMVMRTLFLASLRPLRSGLLTIPSLQVNGMSTRPLSVMVVGNAPEPPQQQPQPVATGADVFMETLLDDDSPYVQQAVGLTVRLYSALTLVGGKLDQPTPQGASLTRVGDDNQYDRDISGRRYTIVERRFLLVPERSGPMALPQARFDGRSAPGLFDQLTGSGGDDQHARSRPRTLNVLAAPANAPQPWLPLRSVTLRYRSTPQGLRVGSAAAVVVEATIDGANAAQLPELLLPPIDGVQVFPEPVQADEGFNEGRPRVRLIRKFSLVPSRPGPVRVDGLRMDWWDVVGGAARSTTLPPLNLTVTGVGGAAAAASNPGGAQAPDAANTGAAIGTDATAASASPLGNAAWAGAALLFAVLWLITLFWALHLRGQPSRAPVVAAATGTAPAASGSRSLALNLPALKQLIDVGDFEQIATVLRSLARPPAADDDELVERLVDPEQREAVQALRRARWGGGDGVAARNQLRAAFARPPQWREVAVEAPSPLPPLYPPRG</sequence>
<keyword evidence="4" id="KW-1185">Reference proteome</keyword>
<keyword evidence="1" id="KW-0472">Membrane</keyword>
<dbReference type="Proteomes" id="UP000023435">
    <property type="component" value="Unassembled WGS sequence"/>
</dbReference>
<evidence type="ECO:0000256" key="2">
    <source>
        <dbReference type="SAM" id="SignalP"/>
    </source>
</evidence>
<evidence type="ECO:0000256" key="1">
    <source>
        <dbReference type="SAM" id="Phobius"/>
    </source>
</evidence>
<keyword evidence="1" id="KW-0812">Transmembrane</keyword>
<reference evidence="3 4" key="1">
    <citation type="journal article" date="2014" name="Genome Announc.">
        <title>Draft Genome Sequence of Lysobacter capsici AZ78, a Bacterium Antagonistic to Plant-Pathogenic Oomycetes.</title>
        <authorList>
            <person name="Puopolo G."/>
            <person name="Sonego P."/>
            <person name="Engelen K."/>
            <person name="Pertot I."/>
        </authorList>
    </citation>
    <scope>NUCLEOTIDE SEQUENCE [LARGE SCALE GENOMIC DNA]</scope>
    <source>
        <strain evidence="3 4">AZ78</strain>
    </source>
</reference>
<keyword evidence="2" id="KW-0732">Signal</keyword>
<accession>A0A108U8H4</accession>
<evidence type="ECO:0000313" key="4">
    <source>
        <dbReference type="Proteomes" id="UP000023435"/>
    </source>
</evidence>
<protein>
    <submittedName>
        <fullName evidence="3">BatD</fullName>
    </submittedName>
</protein>
<name>A0A108U8H4_9GAMM</name>
<feature type="chain" id="PRO_5007131673" evidence="2">
    <location>
        <begin position="24"/>
        <end position="573"/>
    </location>
</feature>
<dbReference type="OrthoDB" id="5293418at2"/>
<dbReference type="InterPro" id="IPR025738">
    <property type="entry name" value="BatD"/>
</dbReference>
<organism evidence="3 4">
    <name type="scientific">Lysobacter capsici AZ78</name>
    <dbReference type="NCBI Taxonomy" id="1444315"/>
    <lineage>
        <taxon>Bacteria</taxon>
        <taxon>Pseudomonadati</taxon>
        <taxon>Pseudomonadota</taxon>
        <taxon>Gammaproteobacteria</taxon>
        <taxon>Lysobacterales</taxon>
        <taxon>Lysobacteraceae</taxon>
        <taxon>Lysobacter</taxon>
    </lineage>
</organism>
<dbReference type="AlphaFoldDB" id="A0A108U8H4"/>
<gene>
    <name evidence="3" type="ORF">AZ78_2043</name>
</gene>
<evidence type="ECO:0000313" key="3">
    <source>
        <dbReference type="EMBL" id="KWS04494.1"/>
    </source>
</evidence>
<dbReference type="PANTHER" id="PTHR40940:SF1">
    <property type="entry name" value="PROTEIN BATD"/>
    <property type="match status" value="1"/>
</dbReference>
<dbReference type="PANTHER" id="PTHR40940">
    <property type="entry name" value="PROTEIN BATD-RELATED"/>
    <property type="match status" value="1"/>
</dbReference>